<feature type="non-terminal residue" evidence="2">
    <location>
        <position position="637"/>
    </location>
</feature>
<proteinExistence type="predicted"/>
<gene>
    <name evidence="2" type="ORF">FWK35_00021316</name>
</gene>
<dbReference type="PANTHER" id="PTHR46880:SF8">
    <property type="entry name" value="E3 SUMO-PROTEIN LIGASE KIAA1586"/>
    <property type="match status" value="1"/>
</dbReference>
<dbReference type="EMBL" id="VUJU01006998">
    <property type="protein sequence ID" value="KAF0746987.1"/>
    <property type="molecule type" value="Genomic_DNA"/>
</dbReference>
<keyword evidence="3" id="KW-1185">Reference proteome</keyword>
<keyword evidence="2" id="KW-0436">Ligase</keyword>
<evidence type="ECO:0000313" key="3">
    <source>
        <dbReference type="Proteomes" id="UP000478052"/>
    </source>
</evidence>
<dbReference type="InterPro" id="IPR012337">
    <property type="entry name" value="RNaseH-like_sf"/>
</dbReference>
<name>A0A6G0Y102_APHCR</name>
<reference evidence="2 3" key="1">
    <citation type="submission" date="2019-08" db="EMBL/GenBank/DDBJ databases">
        <title>Whole genome of Aphis craccivora.</title>
        <authorList>
            <person name="Voronova N.V."/>
            <person name="Shulinski R.S."/>
            <person name="Bandarenka Y.V."/>
            <person name="Zhorov D.G."/>
            <person name="Warner D."/>
        </authorList>
    </citation>
    <scope>NUCLEOTIDE SEQUENCE [LARGE SCALE GENOMIC DNA]</scope>
    <source>
        <strain evidence="2">180601</strain>
        <tissue evidence="2">Whole Body</tissue>
    </source>
</reference>
<evidence type="ECO:0000256" key="1">
    <source>
        <dbReference type="SAM" id="MobiDB-lite"/>
    </source>
</evidence>
<evidence type="ECO:0000313" key="2">
    <source>
        <dbReference type="EMBL" id="KAF0746987.1"/>
    </source>
</evidence>
<dbReference type="SUPFAM" id="SSF53098">
    <property type="entry name" value="Ribonuclease H-like"/>
    <property type="match status" value="1"/>
</dbReference>
<organism evidence="2 3">
    <name type="scientific">Aphis craccivora</name>
    <name type="common">Cowpea aphid</name>
    <dbReference type="NCBI Taxonomy" id="307492"/>
    <lineage>
        <taxon>Eukaryota</taxon>
        <taxon>Metazoa</taxon>
        <taxon>Ecdysozoa</taxon>
        <taxon>Arthropoda</taxon>
        <taxon>Hexapoda</taxon>
        <taxon>Insecta</taxon>
        <taxon>Pterygota</taxon>
        <taxon>Neoptera</taxon>
        <taxon>Paraneoptera</taxon>
        <taxon>Hemiptera</taxon>
        <taxon>Sternorrhyncha</taxon>
        <taxon>Aphidomorpha</taxon>
        <taxon>Aphidoidea</taxon>
        <taxon>Aphididae</taxon>
        <taxon>Aphidini</taxon>
        <taxon>Aphis</taxon>
        <taxon>Aphis</taxon>
    </lineage>
</organism>
<feature type="region of interest" description="Disordered" evidence="1">
    <location>
        <begin position="1"/>
        <end position="38"/>
    </location>
</feature>
<dbReference type="OrthoDB" id="6621538at2759"/>
<protein>
    <submittedName>
        <fullName evidence="2">E3 SUMO-protein ligase KIAA1586-like</fullName>
    </submittedName>
</protein>
<dbReference type="Proteomes" id="UP000478052">
    <property type="component" value="Unassembled WGS sequence"/>
</dbReference>
<dbReference type="PANTHER" id="PTHR46880">
    <property type="entry name" value="RAS-ASSOCIATING DOMAIN-CONTAINING PROTEIN"/>
    <property type="match status" value="1"/>
</dbReference>
<dbReference type="GO" id="GO:0016874">
    <property type="term" value="F:ligase activity"/>
    <property type="evidence" value="ECO:0007669"/>
    <property type="project" value="UniProtKB-KW"/>
</dbReference>
<dbReference type="AlphaFoldDB" id="A0A6G0Y102"/>
<feature type="compositionally biased region" description="Basic and acidic residues" evidence="1">
    <location>
        <begin position="1"/>
        <end position="15"/>
    </location>
</feature>
<accession>A0A6G0Y102</accession>
<sequence>MDDKQLCIEKKKSDLDDSMSSEETCRSSSKTPDNISKLDQKLVKDTSEKNSNSNASNEVHLWPSEWNYNQWIQKKDRYPWLICDNGKIGCLYCKNVGELKTCKSQGFEISSEWNQINVDGGTNSKLITRLSVLRHKISRHNRSKAHKFALNISKDKTHNKLSTLFETSTFKNCQSTIKVFRTVYFIAKNNRPFDNHSYLVELQQMNGVLLGQTLHSRYSSTSIIDHIATKMRNKIVQNIIETNSKISLLIDESTTNSLLSGMIIYLKASISYDSPVFIFLDLIEHWISFVTDGASVLLGKTNGVAARLKEKFPIIFSWHCINHRLELAVNDVLKDITVTYHFKHFLDTLYSLYSRSPKNQNELKLHCVSLNEIFLKIGRVLDVRWVASSYRIVKVVWKMYPALYKHFKEASEDKYRDQKSRSKYKDLCKRLESLQFLSDLALMCDVLSELSQLRAIRVIDSLKIINGDYYAEAIKAIEQMMFKDIPLYNNEEDKIIIQDIQILDKKTWPADVNIRFGEEEVKRLCNRFLINQEKTIRGLRIFIDEETDKIEELNEINNLIKTIPCSTAECERGFSLMNIICTDIHSRLTIHNISNLMLININGPPLNIWNPKDYYVLGGVGGGVDADRRQTEFSGGV</sequence>
<comment type="caution">
    <text evidence="2">The sequence shown here is derived from an EMBL/GenBank/DDBJ whole genome shotgun (WGS) entry which is preliminary data.</text>
</comment>